<dbReference type="PRINTS" id="PR00313">
    <property type="entry name" value="CABNDNGRPT"/>
</dbReference>
<dbReference type="Pfam" id="PF13946">
    <property type="entry name" value="DUF4214"/>
    <property type="match status" value="1"/>
</dbReference>
<comment type="caution">
    <text evidence="4">The sequence shown here is derived from an EMBL/GenBank/DDBJ whole genome shotgun (WGS) entry which is preliminary data.</text>
</comment>
<gene>
    <name evidence="4" type="ORF">GCM10011282_16660</name>
</gene>
<dbReference type="Pfam" id="PF00353">
    <property type="entry name" value="HemolysinCabind"/>
    <property type="match status" value="4"/>
</dbReference>
<proteinExistence type="predicted"/>
<dbReference type="PROSITE" id="PS00330">
    <property type="entry name" value="HEMOLYSIN_CALCIUM"/>
    <property type="match status" value="2"/>
</dbReference>
<dbReference type="Proteomes" id="UP000620127">
    <property type="component" value="Unassembled WGS sequence"/>
</dbReference>
<dbReference type="InterPro" id="IPR011049">
    <property type="entry name" value="Serralysin-like_metalloprot_C"/>
</dbReference>
<feature type="domain" description="DUF4214" evidence="3">
    <location>
        <begin position="39"/>
        <end position="93"/>
    </location>
</feature>
<accession>A0ABQ2XD22</accession>
<evidence type="ECO:0000313" key="5">
    <source>
        <dbReference type="Proteomes" id="UP000620127"/>
    </source>
</evidence>
<dbReference type="InterPro" id="IPR018511">
    <property type="entry name" value="Hemolysin-typ_Ca-bd_CS"/>
</dbReference>
<evidence type="ECO:0000313" key="4">
    <source>
        <dbReference type="EMBL" id="GGX11018.1"/>
    </source>
</evidence>
<dbReference type="PANTHER" id="PTHR38340">
    <property type="entry name" value="S-LAYER PROTEIN"/>
    <property type="match status" value="1"/>
</dbReference>
<evidence type="ECO:0000259" key="3">
    <source>
        <dbReference type="Pfam" id="PF13946"/>
    </source>
</evidence>
<dbReference type="InterPro" id="IPR001343">
    <property type="entry name" value="Hemolysn_Ca-bd"/>
</dbReference>
<evidence type="ECO:0000256" key="2">
    <source>
        <dbReference type="ARBA" id="ARBA00022525"/>
    </source>
</evidence>
<dbReference type="EMBL" id="BMYT01000002">
    <property type="protein sequence ID" value="GGX11018.1"/>
    <property type="molecule type" value="Genomic_DNA"/>
</dbReference>
<comment type="subcellular location">
    <subcellularLocation>
        <location evidence="1">Secreted</location>
    </subcellularLocation>
</comment>
<dbReference type="RefSeq" id="WP_189345648.1">
    <property type="nucleotide sequence ID" value="NZ_BMYT01000002.1"/>
</dbReference>
<protein>
    <recommendedName>
        <fullName evidence="3">DUF4214 domain-containing protein</fullName>
    </recommendedName>
</protein>
<dbReference type="SUPFAM" id="SSF51120">
    <property type="entry name" value="beta-Roll"/>
    <property type="match status" value="2"/>
</dbReference>
<keyword evidence="5" id="KW-1185">Reference proteome</keyword>
<dbReference type="Gene3D" id="2.150.10.10">
    <property type="entry name" value="Serralysin-like metalloprotease, C-terminal"/>
    <property type="match status" value="2"/>
</dbReference>
<evidence type="ECO:0000256" key="1">
    <source>
        <dbReference type="ARBA" id="ARBA00004613"/>
    </source>
</evidence>
<organism evidence="4 5">
    <name type="scientific">Undibacterium macrobrachii</name>
    <dbReference type="NCBI Taxonomy" id="1119058"/>
    <lineage>
        <taxon>Bacteria</taxon>
        <taxon>Pseudomonadati</taxon>
        <taxon>Pseudomonadota</taxon>
        <taxon>Betaproteobacteria</taxon>
        <taxon>Burkholderiales</taxon>
        <taxon>Oxalobacteraceae</taxon>
        <taxon>Undibacterium</taxon>
    </lineage>
</organism>
<dbReference type="InterPro" id="IPR025282">
    <property type="entry name" value="DUF4214"/>
</dbReference>
<sequence length="1431" mass="143078">MANTAADIQKLYIAYFNRPADPAGLAYWMASSMTITQIANSFAEQAEYKAAFAGQTTESIVSTLYANLFGSSRVPDAAGLLYWVGQINQGKVSLGAAAISILNGAQGDDKIAVDSKVTAATSFTTALDTAPEIVAYSKANGVALAKTWLNGVTTAATATAAIATQDATIASIVDASATGVVLTNGTDKVNGAIFEAGLVYTPGGDDRINSLQSEDVLTGTGTTGKNTLNAVMGNSNDNGVTSVTPTLNNVQKINVEATGDTKTMDLRNADDVTALAINKLTKEASSGFTFDNITTNKAGGIANDLTVKNSSAVAGTAAFKYVDGALSKTAALGVGGDSATVNVSNVTLASLFVGQSSASNEGFEQVALKSAGNNTIKETTLVDLENLTITGSGTLKMVNTDTSSSTERTIMNAGGLAIGNGIGIRTIDATGFTGNVDLDITNASGSKNDPNNSGATFHASVKMGAGNDTLWTTTAPTGASATDRNVIDGGAGADTLRTYAGVSSNASISNVETLEMRGGSQSADISTFDANLKKVILRTEGAAGAAASTFTLNKTTVALAASDIELHHSTTTANTEGTTTGDTVVVNLATTSGTADAVALSVVNDLNTGTTYNYAVTAAGVETLTVNDKDTETNRLTLNSASAHTTAVVLTGGTATTDYTVINNVVAKTLDASAQASNLRVSVGAADQTIKLGTGNDILTFATVNGFNGSDTITDAGGTDTVRAAFNADVTGAPSLTGIEKFHIVTTADATIDMSKATTVTELAILSDKAVDGTGGATDLSPTTAEPFNITTGVDTTDTFNLTGTALSTLNYFGDNDSNQTDDSSETQNFNAVTLANNSVAKLNVNINSSLDVDKGAVAYNLGKLTAHGVTEMVVAVSNERTTSSKIDTITTVNNIYAKNLASLTVTAGGFVNLGLVSGNATNNNLTLLDASGVGRDFAVQVNSLGDAAVIKAGKGDSWIDGRNSAGKSATYTATNGNNTIYAASGNDTITTGAGVDVISVDRGQNVVSSGAGNDLIVGSNQDNTVSAGSGYNLAKFNQVYAADGTTLGNTGLVHTAATNTIAVEGGVATAVVYDNAGGQVQEVNIATKAGDALSVSFLGDALNSATFNGTNAQVGATFTATSGADFWIGAGATAGAAETRSGGDGNDILIGLGGDDVLNGDAGDDILSGDAGNDTLSGGTGADTIMGGSGNDTITGGSENDTIYAGAGTDSVTGGTGKDTIYLNSNLDHTQWTPGTAAGDAGTVKEPTFAFKGDGAVDTVVIAVGDSTSTDWDVITGFEVANDILDLSALVLGTTAAASNGGLVTGTGAVSTNTTVTAGGVITFGKLDVTGTAGVETTAVVSAGADANAADTVGVITLAQALAFLAQELDGTGMSVAFGYDGNGDGDFVDAEDSTIVFQDALVDTVVQLVGVNGVTTLAGAAAANTIAIV</sequence>
<dbReference type="PANTHER" id="PTHR38340:SF1">
    <property type="entry name" value="S-LAYER PROTEIN"/>
    <property type="match status" value="1"/>
</dbReference>
<keyword evidence="2" id="KW-0964">Secreted</keyword>
<name>A0ABQ2XD22_9BURK</name>
<dbReference type="InterPro" id="IPR050557">
    <property type="entry name" value="RTX_toxin/Mannuronan_C5-epim"/>
</dbReference>
<reference evidence="5" key="1">
    <citation type="journal article" date="2019" name="Int. J. Syst. Evol. Microbiol.">
        <title>The Global Catalogue of Microorganisms (GCM) 10K type strain sequencing project: providing services to taxonomists for standard genome sequencing and annotation.</title>
        <authorList>
            <consortium name="The Broad Institute Genomics Platform"/>
            <consortium name="The Broad Institute Genome Sequencing Center for Infectious Disease"/>
            <person name="Wu L."/>
            <person name="Ma J."/>
        </authorList>
    </citation>
    <scope>NUCLEOTIDE SEQUENCE [LARGE SCALE GENOMIC DNA]</scope>
    <source>
        <strain evidence="5">KCTC 23916</strain>
    </source>
</reference>